<reference evidence="1 2" key="1">
    <citation type="submission" date="2023-01" db="EMBL/GenBank/DDBJ databases">
        <authorList>
            <person name="Whitehead M."/>
        </authorList>
    </citation>
    <scope>NUCLEOTIDE SEQUENCE [LARGE SCALE GENOMIC DNA]</scope>
</reference>
<evidence type="ECO:0000313" key="2">
    <source>
        <dbReference type="Proteomes" id="UP001160148"/>
    </source>
</evidence>
<accession>A0AAV0Y864</accession>
<protein>
    <recommendedName>
        <fullName evidence="3">C2H2-type domain-containing protein</fullName>
    </recommendedName>
</protein>
<name>A0AAV0Y864_9HEMI</name>
<evidence type="ECO:0008006" key="3">
    <source>
        <dbReference type="Google" id="ProtNLM"/>
    </source>
</evidence>
<evidence type="ECO:0000313" key="1">
    <source>
        <dbReference type="EMBL" id="CAI6375521.1"/>
    </source>
</evidence>
<proteinExistence type="predicted"/>
<comment type="caution">
    <text evidence="1">The sequence shown here is derived from an EMBL/GenBank/DDBJ whole genome shotgun (WGS) entry which is preliminary data.</text>
</comment>
<gene>
    <name evidence="1" type="ORF">MEUPH1_LOCUS29010</name>
</gene>
<dbReference type="Proteomes" id="UP001160148">
    <property type="component" value="Unassembled WGS sequence"/>
</dbReference>
<sequence>MVINCDICKEEFSTKSSLTRYLLNKHNVTSETKKKVISKCLSCKDKTFSKKKMLIEHLNTQHGMCIKEETMHFSSVSGTTMT</sequence>
<dbReference type="Gene3D" id="3.30.160.60">
    <property type="entry name" value="Classic Zinc Finger"/>
    <property type="match status" value="1"/>
</dbReference>
<organism evidence="1 2">
    <name type="scientific">Macrosiphum euphorbiae</name>
    <name type="common">potato aphid</name>
    <dbReference type="NCBI Taxonomy" id="13131"/>
    <lineage>
        <taxon>Eukaryota</taxon>
        <taxon>Metazoa</taxon>
        <taxon>Ecdysozoa</taxon>
        <taxon>Arthropoda</taxon>
        <taxon>Hexapoda</taxon>
        <taxon>Insecta</taxon>
        <taxon>Pterygota</taxon>
        <taxon>Neoptera</taxon>
        <taxon>Paraneoptera</taxon>
        <taxon>Hemiptera</taxon>
        <taxon>Sternorrhyncha</taxon>
        <taxon>Aphidomorpha</taxon>
        <taxon>Aphidoidea</taxon>
        <taxon>Aphididae</taxon>
        <taxon>Macrosiphini</taxon>
        <taxon>Macrosiphum</taxon>
    </lineage>
</organism>
<dbReference type="AlphaFoldDB" id="A0AAV0Y864"/>
<dbReference type="EMBL" id="CARXXK010001349">
    <property type="protein sequence ID" value="CAI6375521.1"/>
    <property type="molecule type" value="Genomic_DNA"/>
</dbReference>
<keyword evidence="2" id="KW-1185">Reference proteome</keyword>